<dbReference type="AlphaFoldDB" id="A0A2S6NGK4"/>
<keyword evidence="2" id="KW-1185">Reference proteome</keyword>
<organism evidence="1 2">
    <name type="scientific">Rhodopila globiformis</name>
    <name type="common">Rhodopseudomonas globiformis</name>
    <dbReference type="NCBI Taxonomy" id="1071"/>
    <lineage>
        <taxon>Bacteria</taxon>
        <taxon>Pseudomonadati</taxon>
        <taxon>Pseudomonadota</taxon>
        <taxon>Alphaproteobacteria</taxon>
        <taxon>Acetobacterales</taxon>
        <taxon>Acetobacteraceae</taxon>
        <taxon>Rhodopila</taxon>
    </lineage>
</organism>
<accession>A0A2S6NGK4</accession>
<evidence type="ECO:0000313" key="2">
    <source>
        <dbReference type="Proteomes" id="UP000239724"/>
    </source>
</evidence>
<gene>
    <name evidence="1" type="ORF">CCS01_13660</name>
</gene>
<dbReference type="EMBL" id="NHRY01000139">
    <property type="protein sequence ID" value="PPQ33714.1"/>
    <property type="molecule type" value="Genomic_DNA"/>
</dbReference>
<protein>
    <submittedName>
        <fullName evidence="1">Uncharacterized protein</fullName>
    </submittedName>
</protein>
<sequence>MVKRHKEEDIAGILEFAGRSSEDPEFQEWLAEHKARHGGKIRVSKGLTGVRVMFAKSADMALWQRRSDEAAKGKKSAA</sequence>
<comment type="caution">
    <text evidence="1">The sequence shown here is derived from an EMBL/GenBank/DDBJ whole genome shotgun (WGS) entry which is preliminary data.</text>
</comment>
<proteinExistence type="predicted"/>
<dbReference type="Proteomes" id="UP000239724">
    <property type="component" value="Unassembled WGS sequence"/>
</dbReference>
<reference evidence="1 2" key="1">
    <citation type="journal article" date="2018" name="Arch. Microbiol.">
        <title>New insights into the metabolic potential of the phototrophic purple bacterium Rhodopila globiformis DSM 161(T) from its draft genome sequence and evidence for a vanadium-dependent nitrogenase.</title>
        <authorList>
            <person name="Imhoff J.F."/>
            <person name="Rahn T."/>
            <person name="Kunzel S."/>
            <person name="Neulinger S.C."/>
        </authorList>
    </citation>
    <scope>NUCLEOTIDE SEQUENCE [LARGE SCALE GENOMIC DNA]</scope>
    <source>
        <strain evidence="1 2">DSM 161</strain>
    </source>
</reference>
<evidence type="ECO:0000313" key="1">
    <source>
        <dbReference type="EMBL" id="PPQ33714.1"/>
    </source>
</evidence>
<name>A0A2S6NGK4_RHOGL</name>